<feature type="region of interest" description="Disordered" evidence="3">
    <location>
        <begin position="102"/>
        <end position="184"/>
    </location>
</feature>
<dbReference type="Proteomes" id="UP001152888">
    <property type="component" value="Unassembled WGS sequence"/>
</dbReference>
<evidence type="ECO:0000256" key="2">
    <source>
        <dbReference type="PROSITE-ProRule" id="PRU00176"/>
    </source>
</evidence>
<sequence>MRVERKRIFISDLPETVAESEIKDAFQQYGVVESVEIKTRKELSAQHTSLHFGYVNLETDDHTLRTCFKDFANRKWHNRYVLLQLARESFLERLKRERESNIIPSKDESTNIPDTKPITLNPMQNGFMNGTKSSSLHKKRLVESEDDTDSSSNSSLITKSPAKKKEKQGAEGPEEISDSNLEPNIDMVIKNNRGKTLNKNGLKIPSFGNDPVAKIEKKQKKNTENDSEANLKRLQSLKRLKSQYQDKKLLIKAALSNVDSKPKNKIVFEDKEDLPHSDRGKSKQDKSSKSLFNESEDEDFTPDFSVKEQFKGHEGQKLLQLQSKYKHDKRFMLDSRFLDESEELPINAQTTNDDEMTLQDEKKKEYEILNEVLGKTITPKYTKETESAKKSMLRFDPSQPEHAKFEVSKAVEKPTKKKNKELQSKILENKKVEEKEAHTVSKEVFYKVTGDLKESLQEKKDFSLLNLFGKAEERQPDEEYKDTALPLDSNGIGGKNPFHYDSSSDDDDEEIGIQNQEKEDSKKQGNSKTKQTASRNVAKNLSTESFFFKADDYRLQEGADFMEKMKTCDNEDFSNIRRSVKTIVKAKIKNNQRRNRPFKQKLGGNRKKKFIRMKKAMKR</sequence>
<feature type="region of interest" description="Disordered" evidence="3">
    <location>
        <begin position="388"/>
        <end position="422"/>
    </location>
</feature>
<feature type="region of interest" description="Disordered" evidence="3">
    <location>
        <begin position="196"/>
        <end position="230"/>
    </location>
</feature>
<dbReference type="Pfam" id="PF00076">
    <property type="entry name" value="RRM_1"/>
    <property type="match status" value="1"/>
</dbReference>
<dbReference type="InterPro" id="IPR000504">
    <property type="entry name" value="RRM_dom"/>
</dbReference>
<feature type="region of interest" description="Disordered" evidence="3">
    <location>
        <begin position="473"/>
        <end position="536"/>
    </location>
</feature>
<dbReference type="PROSITE" id="PS50102">
    <property type="entry name" value="RRM"/>
    <property type="match status" value="1"/>
</dbReference>
<protein>
    <recommendedName>
        <fullName evidence="4">RRM domain-containing protein</fullName>
    </recommendedName>
</protein>
<dbReference type="SUPFAM" id="SSF54928">
    <property type="entry name" value="RNA-binding domain, RBD"/>
    <property type="match status" value="1"/>
</dbReference>
<accession>A0A9P0LG35</accession>
<evidence type="ECO:0000313" key="5">
    <source>
        <dbReference type="EMBL" id="CAH1995182.1"/>
    </source>
</evidence>
<organism evidence="5 6">
    <name type="scientific">Acanthoscelides obtectus</name>
    <name type="common">Bean weevil</name>
    <name type="synonym">Bruchus obtectus</name>
    <dbReference type="NCBI Taxonomy" id="200917"/>
    <lineage>
        <taxon>Eukaryota</taxon>
        <taxon>Metazoa</taxon>
        <taxon>Ecdysozoa</taxon>
        <taxon>Arthropoda</taxon>
        <taxon>Hexapoda</taxon>
        <taxon>Insecta</taxon>
        <taxon>Pterygota</taxon>
        <taxon>Neoptera</taxon>
        <taxon>Endopterygota</taxon>
        <taxon>Coleoptera</taxon>
        <taxon>Polyphaga</taxon>
        <taxon>Cucujiformia</taxon>
        <taxon>Chrysomeloidea</taxon>
        <taxon>Chrysomelidae</taxon>
        <taxon>Bruchinae</taxon>
        <taxon>Bruchini</taxon>
        <taxon>Acanthoscelides</taxon>
    </lineage>
</organism>
<feature type="region of interest" description="Disordered" evidence="3">
    <location>
        <begin position="597"/>
        <end position="619"/>
    </location>
</feature>
<evidence type="ECO:0000313" key="6">
    <source>
        <dbReference type="Proteomes" id="UP001152888"/>
    </source>
</evidence>
<dbReference type="AlphaFoldDB" id="A0A9P0LG35"/>
<name>A0A9P0LG35_ACAOB</name>
<dbReference type="InterPro" id="IPR035979">
    <property type="entry name" value="RBD_domain_sf"/>
</dbReference>
<comment type="caution">
    <text evidence="5">The sequence shown here is derived from an EMBL/GenBank/DDBJ whole genome shotgun (WGS) entry which is preliminary data.</text>
</comment>
<keyword evidence="6" id="KW-1185">Reference proteome</keyword>
<feature type="compositionally biased region" description="Polar residues" evidence="3">
    <location>
        <begin position="524"/>
        <end position="536"/>
    </location>
</feature>
<feature type="compositionally biased region" description="Basic and acidic residues" evidence="3">
    <location>
        <begin position="399"/>
        <end position="422"/>
    </location>
</feature>
<feature type="compositionally biased region" description="Basic and acidic residues" evidence="3">
    <location>
        <begin position="213"/>
        <end position="224"/>
    </location>
</feature>
<feature type="domain" description="RRM" evidence="4">
    <location>
        <begin position="6"/>
        <end position="88"/>
    </location>
</feature>
<feature type="compositionally biased region" description="Polar residues" evidence="3">
    <location>
        <begin position="121"/>
        <end position="134"/>
    </location>
</feature>
<dbReference type="OrthoDB" id="21643at2759"/>
<feature type="region of interest" description="Disordered" evidence="3">
    <location>
        <begin position="262"/>
        <end position="304"/>
    </location>
</feature>
<evidence type="ECO:0000259" key="4">
    <source>
        <dbReference type="PROSITE" id="PS50102"/>
    </source>
</evidence>
<evidence type="ECO:0000256" key="1">
    <source>
        <dbReference type="ARBA" id="ARBA00022884"/>
    </source>
</evidence>
<dbReference type="EMBL" id="CAKOFQ010007217">
    <property type="protein sequence ID" value="CAH1995182.1"/>
    <property type="molecule type" value="Genomic_DNA"/>
</dbReference>
<dbReference type="SMART" id="SM00360">
    <property type="entry name" value="RRM"/>
    <property type="match status" value="1"/>
</dbReference>
<gene>
    <name evidence="5" type="ORF">ACAOBT_LOCUS22448</name>
</gene>
<dbReference type="Gene3D" id="3.30.70.330">
    <property type="match status" value="1"/>
</dbReference>
<keyword evidence="1 2" id="KW-0694">RNA-binding</keyword>
<dbReference type="PANTHER" id="PTHR48029:SF1">
    <property type="entry name" value="NUCLEOLAR PROTEIN 8"/>
    <property type="match status" value="1"/>
</dbReference>
<dbReference type="PANTHER" id="PTHR48029">
    <property type="entry name" value="NUCLEOLAR PROTEIN 8"/>
    <property type="match status" value="1"/>
</dbReference>
<feature type="compositionally biased region" description="Basic and acidic residues" evidence="3">
    <location>
        <begin position="473"/>
        <end position="482"/>
    </location>
</feature>
<dbReference type="GO" id="GO:0003723">
    <property type="term" value="F:RNA binding"/>
    <property type="evidence" value="ECO:0007669"/>
    <property type="project" value="UniProtKB-UniRule"/>
</dbReference>
<evidence type="ECO:0000256" key="3">
    <source>
        <dbReference type="SAM" id="MobiDB-lite"/>
    </source>
</evidence>
<dbReference type="InterPro" id="IPR012677">
    <property type="entry name" value="Nucleotide-bd_a/b_plait_sf"/>
</dbReference>
<proteinExistence type="predicted"/>
<feature type="compositionally biased region" description="Basic and acidic residues" evidence="3">
    <location>
        <begin position="262"/>
        <end position="288"/>
    </location>
</feature>
<reference evidence="5" key="1">
    <citation type="submission" date="2022-03" db="EMBL/GenBank/DDBJ databases">
        <authorList>
            <person name="Sayadi A."/>
        </authorList>
    </citation>
    <scope>NUCLEOTIDE SEQUENCE</scope>
</reference>